<dbReference type="InterPro" id="IPR050925">
    <property type="entry name" value="Rhomboid_protease_S54"/>
</dbReference>
<dbReference type="EMBL" id="JBHUEM010000009">
    <property type="protein sequence ID" value="MFD1736544.1"/>
    <property type="molecule type" value="Genomic_DNA"/>
</dbReference>
<evidence type="ECO:0000256" key="1">
    <source>
        <dbReference type="ARBA" id="ARBA00004141"/>
    </source>
</evidence>
<feature type="transmembrane region" description="Helical" evidence="7">
    <location>
        <begin position="233"/>
        <end position="253"/>
    </location>
</feature>
<dbReference type="PANTHER" id="PTHR43731:SF14">
    <property type="entry name" value="PRESENILIN-ASSOCIATED RHOMBOID-LIKE PROTEIN, MITOCHONDRIAL"/>
    <property type="match status" value="1"/>
</dbReference>
<feature type="domain" description="Peptidase S54 rhomboid" evidence="8">
    <location>
        <begin position="224"/>
        <end position="355"/>
    </location>
</feature>
<comment type="subcellular location">
    <subcellularLocation>
        <location evidence="1">Membrane</location>
        <topology evidence="1">Multi-pass membrane protein</topology>
    </subcellularLocation>
</comment>
<feature type="transmembrane region" description="Helical" evidence="7">
    <location>
        <begin position="289"/>
        <end position="308"/>
    </location>
</feature>
<dbReference type="RefSeq" id="WP_377927706.1">
    <property type="nucleotide sequence ID" value="NZ_JBHUEM010000009.1"/>
</dbReference>
<evidence type="ECO:0000313" key="9">
    <source>
        <dbReference type="EMBL" id="MFD1736544.1"/>
    </source>
</evidence>
<organism evidence="9 10">
    <name type="scientific">Bacillus salitolerans</name>
    <dbReference type="NCBI Taxonomy" id="1437434"/>
    <lineage>
        <taxon>Bacteria</taxon>
        <taxon>Bacillati</taxon>
        <taxon>Bacillota</taxon>
        <taxon>Bacilli</taxon>
        <taxon>Bacillales</taxon>
        <taxon>Bacillaceae</taxon>
        <taxon>Bacillus</taxon>
    </lineage>
</organism>
<feature type="transmembrane region" description="Helical" evidence="7">
    <location>
        <begin position="320"/>
        <end position="338"/>
    </location>
</feature>
<evidence type="ECO:0000256" key="4">
    <source>
        <dbReference type="ARBA" id="ARBA00022801"/>
    </source>
</evidence>
<keyword evidence="3 7" id="KW-0812">Transmembrane</keyword>
<evidence type="ECO:0000256" key="3">
    <source>
        <dbReference type="ARBA" id="ARBA00022692"/>
    </source>
</evidence>
<proteinExistence type="inferred from homology"/>
<feature type="transmembrane region" description="Helical" evidence="7">
    <location>
        <begin position="265"/>
        <end position="283"/>
    </location>
</feature>
<keyword evidence="9" id="KW-0645">Protease</keyword>
<protein>
    <submittedName>
        <fullName evidence="9">Rhomboid family intramembrane serine protease</fullName>
        <ecNumber evidence="9">3.4.21.-</ecNumber>
    </submittedName>
</protein>
<reference evidence="10" key="1">
    <citation type="journal article" date="2019" name="Int. J. Syst. Evol. Microbiol.">
        <title>The Global Catalogue of Microorganisms (GCM) 10K type strain sequencing project: providing services to taxonomists for standard genome sequencing and annotation.</title>
        <authorList>
            <consortium name="The Broad Institute Genomics Platform"/>
            <consortium name="The Broad Institute Genome Sequencing Center for Infectious Disease"/>
            <person name="Wu L."/>
            <person name="Ma J."/>
        </authorList>
    </citation>
    <scope>NUCLEOTIDE SEQUENCE [LARGE SCALE GENOMIC DNA]</scope>
    <source>
        <strain evidence="10">CCUG 49339</strain>
    </source>
</reference>
<dbReference type="EC" id="3.4.21.-" evidence="9"/>
<dbReference type="GO" id="GO:0008233">
    <property type="term" value="F:peptidase activity"/>
    <property type="evidence" value="ECO:0007669"/>
    <property type="project" value="UniProtKB-KW"/>
</dbReference>
<feature type="transmembrane region" description="Helical" evidence="7">
    <location>
        <begin position="365"/>
        <end position="384"/>
    </location>
</feature>
<dbReference type="PANTHER" id="PTHR43731">
    <property type="entry name" value="RHOMBOID PROTEASE"/>
    <property type="match status" value="1"/>
</dbReference>
<evidence type="ECO:0000313" key="10">
    <source>
        <dbReference type="Proteomes" id="UP001597214"/>
    </source>
</evidence>
<accession>A0ABW4LN01</accession>
<evidence type="ECO:0000256" key="6">
    <source>
        <dbReference type="ARBA" id="ARBA00023136"/>
    </source>
</evidence>
<keyword evidence="6 7" id="KW-0472">Membrane</keyword>
<evidence type="ECO:0000256" key="7">
    <source>
        <dbReference type="SAM" id="Phobius"/>
    </source>
</evidence>
<keyword evidence="5 7" id="KW-1133">Transmembrane helix</keyword>
<dbReference type="InterPro" id="IPR022764">
    <property type="entry name" value="Peptidase_S54_rhomboid_dom"/>
</dbReference>
<feature type="transmembrane region" description="Helical" evidence="7">
    <location>
        <begin position="183"/>
        <end position="201"/>
    </location>
</feature>
<comment type="similarity">
    <text evidence="2">Belongs to the peptidase S54 family.</text>
</comment>
<dbReference type="GO" id="GO:0006508">
    <property type="term" value="P:proteolysis"/>
    <property type="evidence" value="ECO:0007669"/>
    <property type="project" value="UniProtKB-KW"/>
</dbReference>
<gene>
    <name evidence="9" type="ORF">ACFSCX_08195</name>
</gene>
<dbReference type="SUPFAM" id="SSF144091">
    <property type="entry name" value="Rhomboid-like"/>
    <property type="match status" value="1"/>
</dbReference>
<sequence length="390" mass="44421">MKEFLDSVYWQLIYKLVVKEKYHLVALSESQNEMWLQSTNKKNQAKLIRILRYDLDWGNWMRRDMENVIKRLDFYRKKHHLHKLEAVNIYVSSYPPVDEYVDQLSKPLSLKRSSLHTYLITSENAQNDVREVEAKLTIPLEINLKDDYVNDQTIQVLKSEVLVTATERVKGLKALFQAGKPRWTYVFMVIQLLMFLLLERFGGSTDPRTLIQFGAKYTPLILEGEWWRFFTPIFLHIGFLHLFMNTIALLYLGRLIEQIYGNYRFVYIYLFSGILGSIASFVFSPSLSAGASGAIFGCFGALVYFGMINPKVFLQTMGSNVIVLIGINVVIGFLVPSIDNSGHLGGLLGGFLAAGAVSLPSRKNFVSQAAFIIATIIILFVLLIKGYGVI</sequence>
<dbReference type="Proteomes" id="UP001597214">
    <property type="component" value="Unassembled WGS sequence"/>
</dbReference>
<comment type="caution">
    <text evidence="9">The sequence shown here is derived from an EMBL/GenBank/DDBJ whole genome shotgun (WGS) entry which is preliminary data.</text>
</comment>
<dbReference type="Pfam" id="PF01694">
    <property type="entry name" value="Rhomboid"/>
    <property type="match status" value="1"/>
</dbReference>
<dbReference type="Gene3D" id="1.20.1540.10">
    <property type="entry name" value="Rhomboid-like"/>
    <property type="match status" value="1"/>
</dbReference>
<name>A0ABW4LN01_9BACI</name>
<keyword evidence="10" id="KW-1185">Reference proteome</keyword>
<evidence type="ECO:0000256" key="2">
    <source>
        <dbReference type="ARBA" id="ARBA00009045"/>
    </source>
</evidence>
<dbReference type="InterPro" id="IPR035952">
    <property type="entry name" value="Rhomboid-like_sf"/>
</dbReference>
<keyword evidence="4 9" id="KW-0378">Hydrolase</keyword>
<evidence type="ECO:0000259" key="8">
    <source>
        <dbReference type="Pfam" id="PF01694"/>
    </source>
</evidence>
<evidence type="ECO:0000256" key="5">
    <source>
        <dbReference type="ARBA" id="ARBA00022989"/>
    </source>
</evidence>